<protein>
    <submittedName>
        <fullName evidence="2">Alpha/beta hydrolase family protein</fullName>
    </submittedName>
</protein>
<evidence type="ECO:0000259" key="1">
    <source>
        <dbReference type="Pfam" id="PF00561"/>
    </source>
</evidence>
<dbReference type="PANTHER" id="PTHR46438">
    <property type="entry name" value="ALPHA/BETA-HYDROLASES SUPERFAMILY PROTEIN"/>
    <property type="match status" value="1"/>
</dbReference>
<dbReference type="KEGG" id="nno:NONO_c49960"/>
<dbReference type="AlphaFoldDB" id="W5TK87"/>
<dbReference type="InterPro" id="IPR000073">
    <property type="entry name" value="AB_hydrolase_1"/>
</dbReference>
<dbReference type="STRING" id="1415166.NONO_c49960"/>
<dbReference type="eggNOG" id="COG2267">
    <property type="taxonomic scope" value="Bacteria"/>
</dbReference>
<gene>
    <name evidence="2" type="ORF">NONO_c49960</name>
</gene>
<dbReference type="RefSeq" id="WP_025351170.1">
    <property type="nucleotide sequence ID" value="NZ_CP006850.1"/>
</dbReference>
<dbReference type="GO" id="GO:0016787">
    <property type="term" value="F:hydrolase activity"/>
    <property type="evidence" value="ECO:0007669"/>
    <property type="project" value="UniProtKB-KW"/>
</dbReference>
<dbReference type="SUPFAM" id="SSF53474">
    <property type="entry name" value="alpha/beta-Hydrolases"/>
    <property type="match status" value="1"/>
</dbReference>
<evidence type="ECO:0000313" key="3">
    <source>
        <dbReference type="Proteomes" id="UP000019150"/>
    </source>
</evidence>
<dbReference type="EMBL" id="CP006850">
    <property type="protein sequence ID" value="AHH19780.1"/>
    <property type="molecule type" value="Genomic_DNA"/>
</dbReference>
<name>W5TK87_9NOCA</name>
<organism evidence="2 3">
    <name type="scientific">Nocardia nova SH22a</name>
    <dbReference type="NCBI Taxonomy" id="1415166"/>
    <lineage>
        <taxon>Bacteria</taxon>
        <taxon>Bacillati</taxon>
        <taxon>Actinomycetota</taxon>
        <taxon>Actinomycetes</taxon>
        <taxon>Mycobacteriales</taxon>
        <taxon>Nocardiaceae</taxon>
        <taxon>Nocardia</taxon>
    </lineage>
</organism>
<accession>W5TK87</accession>
<reference evidence="2 3" key="1">
    <citation type="journal article" date="2014" name="Appl. Environ. Microbiol.">
        <title>Insights into the Microbial Degradation of Rubber and Gutta-Percha by Analysis of the Complete Genome of Nocardia nova SH22a.</title>
        <authorList>
            <person name="Luo Q."/>
            <person name="Hiessl S."/>
            <person name="Poehlein A."/>
            <person name="Daniel R."/>
            <person name="Steinbuchel A."/>
        </authorList>
    </citation>
    <scope>NUCLEOTIDE SEQUENCE [LARGE SCALE GENOMIC DNA]</scope>
    <source>
        <strain evidence="2">SH22a</strain>
    </source>
</reference>
<dbReference type="HOGENOM" id="CLU_847819_0_0_11"/>
<dbReference type="OrthoDB" id="4222986at2"/>
<keyword evidence="3" id="KW-1185">Reference proteome</keyword>
<dbReference type="InterPro" id="IPR029058">
    <property type="entry name" value="AB_hydrolase_fold"/>
</dbReference>
<dbReference type="PANTHER" id="PTHR46438:SF2">
    <property type="entry name" value="ALPHA_BETA-HYDROLASES SUPERFAMILY PROTEIN"/>
    <property type="match status" value="1"/>
</dbReference>
<dbReference type="Proteomes" id="UP000019150">
    <property type="component" value="Chromosome"/>
</dbReference>
<proteinExistence type="predicted"/>
<dbReference type="ESTHER" id="9noca-w5tk87">
    <property type="family name" value="Zearalenone-hydrolase-fam2"/>
</dbReference>
<evidence type="ECO:0000313" key="2">
    <source>
        <dbReference type="EMBL" id="AHH19780.1"/>
    </source>
</evidence>
<dbReference type="Pfam" id="PF00561">
    <property type="entry name" value="Abhydrolase_1"/>
    <property type="match status" value="1"/>
</dbReference>
<dbReference type="PATRIC" id="fig|1415166.3.peg.5155"/>
<feature type="domain" description="AB hydrolase-1" evidence="1">
    <location>
        <begin position="41"/>
        <end position="140"/>
    </location>
</feature>
<keyword evidence="2" id="KW-0378">Hydrolase</keyword>
<sequence length="329" mass="36103">MRYLEAEDRAETFVPHAFDEHIVDLGEVRLNYSTTGDPSKPALLLIPGQSESWWGYEDVMPLLAKDFHVFAVDLRGQGRSTWTPGRYTVDNLGNDLVRFIDLVIGRPTYVSGLSSGGVLSAWLAAYAEPGQIRAAVFEDPPLFASEARTTCGQPINQGLGPAFAWWNKWLGDQWSIGDWKGLQNAAPRELPAPVLRALAVMMPRPEGADPDAGPPQNLKEYDPEWGRAFVSGSATASCDQATMLANVKVPVLLTHHFHQRDDESGMELGALSDLQVSRARELITGAGQSFDYRSFPDMPHSMHGHAPELFARTVTEWIGSLSGATTDRA</sequence>
<dbReference type="Gene3D" id="3.40.50.1820">
    <property type="entry name" value="alpha/beta hydrolase"/>
    <property type="match status" value="1"/>
</dbReference>